<dbReference type="Proteomes" id="UP000253250">
    <property type="component" value="Unassembled WGS sequence"/>
</dbReference>
<keyword evidence="2" id="KW-1185">Reference proteome</keyword>
<reference evidence="1 2" key="1">
    <citation type="submission" date="2018-02" db="EMBL/GenBank/DDBJ databases">
        <title>Insights into the biology of acidophilic members of the Acidiferrobacteraceae family derived from comparative genomic analyses.</title>
        <authorList>
            <person name="Issotta F."/>
            <person name="Thyssen C."/>
            <person name="Mena C."/>
            <person name="Moya A."/>
            <person name="Bellenberg S."/>
            <person name="Sproer C."/>
            <person name="Covarrubias P.C."/>
            <person name="Sand W."/>
            <person name="Quatrini R."/>
            <person name="Vera M."/>
        </authorList>
    </citation>
    <scope>NUCLEOTIDE SEQUENCE [LARGE SCALE GENOMIC DNA]</scope>
    <source>
        <strain evidence="2">m-1</strain>
    </source>
</reference>
<name>A0A1C2FWU5_9GAMM</name>
<proteinExistence type="predicted"/>
<evidence type="ECO:0000313" key="1">
    <source>
        <dbReference type="EMBL" id="RCN55801.1"/>
    </source>
</evidence>
<accession>A0A1C2FWU5</accession>
<dbReference type="STRING" id="163359.A9R16_05795"/>
<gene>
    <name evidence="1" type="ORF">C4900_07730</name>
</gene>
<evidence type="ECO:0000313" key="2">
    <source>
        <dbReference type="Proteomes" id="UP000253250"/>
    </source>
</evidence>
<organism evidence="1 2">
    <name type="scientific">Acidiferrobacter thiooxydans</name>
    <dbReference type="NCBI Taxonomy" id="163359"/>
    <lineage>
        <taxon>Bacteria</taxon>
        <taxon>Pseudomonadati</taxon>
        <taxon>Pseudomonadota</taxon>
        <taxon>Gammaproteobacteria</taxon>
        <taxon>Acidiferrobacterales</taxon>
        <taxon>Acidiferrobacteraceae</taxon>
        <taxon>Acidiferrobacter</taxon>
    </lineage>
</organism>
<protein>
    <submittedName>
        <fullName evidence="1">Uncharacterized protein</fullName>
    </submittedName>
</protein>
<sequence>MNRAEHWVLGDQARRRVLSQLVVRSGVLSGETLQDAVVRALRHLPWDQASLVADSLNALSAPWVLRADALAQRSDQPLHREAGRVFLARAMLGQLSNAAELLDSLTSASRLDVAMALTTLADDNETEGGGDG</sequence>
<dbReference type="EMBL" id="PSYR01000002">
    <property type="protein sequence ID" value="RCN55801.1"/>
    <property type="molecule type" value="Genomic_DNA"/>
</dbReference>
<comment type="caution">
    <text evidence="1">The sequence shown here is derived from an EMBL/GenBank/DDBJ whole genome shotgun (WGS) entry which is preliminary data.</text>
</comment>
<dbReference type="AlphaFoldDB" id="A0A1C2FWU5"/>
<dbReference type="RefSeq" id="WP_065972361.1">
    <property type="nucleotide sequence ID" value="NZ_CP080624.1"/>
</dbReference>